<dbReference type="EMBL" id="MT144755">
    <property type="protein sequence ID" value="QJH98860.1"/>
    <property type="molecule type" value="Genomic_DNA"/>
</dbReference>
<dbReference type="GO" id="GO:0009007">
    <property type="term" value="F:site-specific DNA-methyltransferase (adenine-specific) activity"/>
    <property type="evidence" value="ECO:0007669"/>
    <property type="project" value="TreeGrafter"/>
</dbReference>
<comment type="similarity">
    <text evidence="1">Belongs to the N(4)/N(6)-methyltransferase family.</text>
</comment>
<dbReference type="EMBL" id="MT144002">
    <property type="protein sequence ID" value="QJA46067.1"/>
    <property type="molecule type" value="Genomic_DNA"/>
</dbReference>
<name>A0A6H1ZFC0_9ZZZZ</name>
<dbReference type="InterPro" id="IPR002052">
    <property type="entry name" value="DNA_methylase_N6_adenine_CS"/>
</dbReference>
<dbReference type="PANTHER" id="PTHR13370">
    <property type="entry name" value="RNA METHYLASE-RELATED"/>
    <property type="match status" value="1"/>
</dbReference>
<dbReference type="PRINTS" id="PR00508">
    <property type="entry name" value="S21N4MTFRASE"/>
</dbReference>
<protein>
    <submittedName>
        <fullName evidence="5">Putative methyltransferase</fullName>
    </submittedName>
</protein>
<feature type="domain" description="DNA methylase N-4/N-6" evidence="4">
    <location>
        <begin position="139"/>
        <end position="200"/>
    </location>
</feature>
<dbReference type="InterPro" id="IPR002941">
    <property type="entry name" value="DNA_methylase_N4/N6"/>
</dbReference>
<dbReference type="GO" id="GO:0008170">
    <property type="term" value="F:N-methyltransferase activity"/>
    <property type="evidence" value="ECO:0007669"/>
    <property type="project" value="InterPro"/>
</dbReference>
<accession>A0A6H1ZFC0</accession>
<dbReference type="GO" id="GO:0005737">
    <property type="term" value="C:cytoplasm"/>
    <property type="evidence" value="ECO:0007669"/>
    <property type="project" value="TreeGrafter"/>
</dbReference>
<evidence type="ECO:0000259" key="4">
    <source>
        <dbReference type="Pfam" id="PF01555"/>
    </source>
</evidence>
<sequence>MKIEEIKNTIINGDCLEIMKQMPDKSVDLVLTDPPYGINYSYDKYIDTEENLKNLIKKAMPEILRIGKRVLLTPGINNIHKYPKPKWILSWVYKGGANYCSWGFNCWQPILAYGNDPYLENKMGCRSDVIHKEETPEKWGHSCSKPLDFWKLLLLRGSVKENDLILDPFLGSGTTAVAAQFLHRNFIGIEISKEYCKIAEQRLRQKPLL</sequence>
<keyword evidence="2 5" id="KW-0489">Methyltransferase</keyword>
<dbReference type="AlphaFoldDB" id="A0A6H1ZFC0"/>
<gene>
    <name evidence="5" type="ORF">TM448A00312_0025</name>
    <name evidence="6" type="ORF">TM448B01411_0015</name>
</gene>
<dbReference type="InterPro" id="IPR029063">
    <property type="entry name" value="SAM-dependent_MTases_sf"/>
</dbReference>
<dbReference type="Gene3D" id="3.40.50.150">
    <property type="entry name" value="Vaccinia Virus protein VP39"/>
    <property type="match status" value="1"/>
</dbReference>
<reference evidence="5" key="1">
    <citation type="submission" date="2020-03" db="EMBL/GenBank/DDBJ databases">
        <title>The deep terrestrial virosphere.</title>
        <authorList>
            <person name="Holmfeldt K."/>
            <person name="Nilsson E."/>
            <person name="Simone D."/>
            <person name="Lopez-Fernandez M."/>
            <person name="Wu X."/>
            <person name="de Brujin I."/>
            <person name="Lundin D."/>
            <person name="Andersson A."/>
            <person name="Bertilsson S."/>
            <person name="Dopson M."/>
        </authorList>
    </citation>
    <scope>NUCLEOTIDE SEQUENCE</scope>
    <source>
        <strain evidence="5">TM448A00312</strain>
        <strain evidence="6">TM448B01411</strain>
    </source>
</reference>
<dbReference type="SUPFAM" id="SSF53335">
    <property type="entry name" value="S-adenosyl-L-methionine-dependent methyltransferases"/>
    <property type="match status" value="1"/>
</dbReference>
<dbReference type="GO" id="GO:0032259">
    <property type="term" value="P:methylation"/>
    <property type="evidence" value="ECO:0007669"/>
    <property type="project" value="UniProtKB-KW"/>
</dbReference>
<evidence type="ECO:0000256" key="3">
    <source>
        <dbReference type="ARBA" id="ARBA00022679"/>
    </source>
</evidence>
<dbReference type="Pfam" id="PF01555">
    <property type="entry name" value="N6_N4_Mtase"/>
    <property type="match status" value="1"/>
</dbReference>
<evidence type="ECO:0000313" key="5">
    <source>
        <dbReference type="EMBL" id="QJA46067.1"/>
    </source>
</evidence>
<proteinExistence type="inferred from homology"/>
<dbReference type="PANTHER" id="PTHR13370:SF3">
    <property type="entry name" value="TRNA (GUANINE(10)-N2)-METHYLTRANSFERASE HOMOLOG"/>
    <property type="match status" value="1"/>
</dbReference>
<evidence type="ECO:0000256" key="1">
    <source>
        <dbReference type="ARBA" id="ARBA00006594"/>
    </source>
</evidence>
<keyword evidence="3 5" id="KW-0808">Transferase</keyword>
<dbReference type="PROSITE" id="PS00092">
    <property type="entry name" value="N6_MTASE"/>
    <property type="match status" value="1"/>
</dbReference>
<dbReference type="InterPro" id="IPR001091">
    <property type="entry name" value="RM_Methyltransferase"/>
</dbReference>
<evidence type="ECO:0000256" key="2">
    <source>
        <dbReference type="ARBA" id="ARBA00022603"/>
    </source>
</evidence>
<evidence type="ECO:0000313" key="6">
    <source>
        <dbReference type="EMBL" id="QJH98860.1"/>
    </source>
</evidence>
<organism evidence="5">
    <name type="scientific">viral metagenome</name>
    <dbReference type="NCBI Taxonomy" id="1070528"/>
    <lineage>
        <taxon>unclassified sequences</taxon>
        <taxon>metagenomes</taxon>
        <taxon>organismal metagenomes</taxon>
    </lineage>
</organism>
<dbReference type="GO" id="GO:0003677">
    <property type="term" value="F:DNA binding"/>
    <property type="evidence" value="ECO:0007669"/>
    <property type="project" value="InterPro"/>
</dbReference>